<dbReference type="STRING" id="53254.SAMN05660750_04206"/>
<evidence type="ECO:0000313" key="2">
    <source>
        <dbReference type="EMBL" id="KQK32535.1"/>
    </source>
</evidence>
<dbReference type="SUPFAM" id="SSF54637">
    <property type="entry name" value="Thioesterase/thiol ester dehydrase-isomerase"/>
    <property type="match status" value="1"/>
</dbReference>
<name>A0A0Q3IC95_9HYPH</name>
<dbReference type="OrthoDB" id="7183822at2"/>
<dbReference type="AlphaFoldDB" id="A0A0Q3IC95"/>
<dbReference type="Pfam" id="PF13452">
    <property type="entry name" value="FAS1_DH_region"/>
    <property type="match status" value="1"/>
</dbReference>
<protein>
    <submittedName>
        <fullName evidence="2">Protein dehydratase</fullName>
    </submittedName>
</protein>
<gene>
    <name evidence="2" type="ORF">ARD30_00425</name>
</gene>
<dbReference type="Gene3D" id="3.10.129.10">
    <property type="entry name" value="Hotdog Thioesterase"/>
    <property type="match status" value="2"/>
</dbReference>
<sequence>MPRSYRRPAGAPDLTIDIDHLRSWTNRTEDAQDIVTPRLVQSFDATFGRHLAPRGPGEAPLALHWCLAPPISPIEACGPDGHAAKGEFLPPVPLPRRMWAGGRIETLAPLREGDVVTRRSSIGEISYKEGRSGPLCFVAVHHEFMTERGVALRERHDIVYREAAKPGTAAVANAPPAGTGEPADLVWEIEASPLLLFRYSALTFNGHRIHYDFPYATGVEGYGGLVVHGPIQATLIANIIVTLTGGEPLGLDYRGLSPLIAGETFQVKAKRLADGSVRGWTEGADGRLRMEGFSRAA</sequence>
<organism evidence="2 3">
    <name type="scientific">Bosea thiooxidans</name>
    <dbReference type="NCBI Taxonomy" id="53254"/>
    <lineage>
        <taxon>Bacteria</taxon>
        <taxon>Pseudomonadati</taxon>
        <taxon>Pseudomonadota</taxon>
        <taxon>Alphaproteobacteria</taxon>
        <taxon>Hyphomicrobiales</taxon>
        <taxon>Boseaceae</taxon>
        <taxon>Bosea</taxon>
    </lineage>
</organism>
<dbReference type="InterPro" id="IPR029069">
    <property type="entry name" value="HotDog_dom_sf"/>
</dbReference>
<dbReference type="PANTHER" id="PTHR28152">
    <property type="entry name" value="HYDROXYACYL-THIOESTER DEHYDRATASE TYPE 2, MITOCHONDRIAL"/>
    <property type="match status" value="1"/>
</dbReference>
<dbReference type="Proteomes" id="UP000051562">
    <property type="component" value="Unassembled WGS sequence"/>
</dbReference>
<evidence type="ECO:0000313" key="3">
    <source>
        <dbReference type="Proteomes" id="UP000051562"/>
    </source>
</evidence>
<proteinExistence type="predicted"/>
<accession>A0A0Q3IC95</accession>
<dbReference type="InterPro" id="IPR052741">
    <property type="entry name" value="Mitochondrial_HTD2"/>
</dbReference>
<dbReference type="GO" id="GO:0019171">
    <property type="term" value="F:(3R)-hydroxyacyl-[acyl-carrier-protein] dehydratase activity"/>
    <property type="evidence" value="ECO:0007669"/>
    <property type="project" value="TreeGrafter"/>
</dbReference>
<dbReference type="PANTHER" id="PTHR28152:SF1">
    <property type="entry name" value="HYDROXYACYL-THIOESTER DEHYDRATASE TYPE 2, MITOCHONDRIAL"/>
    <property type="match status" value="1"/>
</dbReference>
<evidence type="ECO:0000259" key="1">
    <source>
        <dbReference type="Pfam" id="PF13452"/>
    </source>
</evidence>
<comment type="caution">
    <text evidence="2">The sequence shown here is derived from an EMBL/GenBank/DDBJ whole genome shotgun (WGS) entry which is preliminary data.</text>
</comment>
<feature type="domain" description="FAS1-like dehydratase" evidence="1">
    <location>
        <begin position="58"/>
        <end position="154"/>
    </location>
</feature>
<dbReference type="EMBL" id="LMAR01000001">
    <property type="protein sequence ID" value="KQK32535.1"/>
    <property type="molecule type" value="Genomic_DNA"/>
</dbReference>
<reference evidence="2 3" key="1">
    <citation type="submission" date="2015-10" db="EMBL/GenBank/DDBJ databases">
        <title>Draft genome of Bosea thiooxidans.</title>
        <authorList>
            <person name="Wang X."/>
        </authorList>
    </citation>
    <scope>NUCLEOTIDE SEQUENCE [LARGE SCALE GENOMIC DNA]</scope>
    <source>
        <strain evidence="2 3">CGMCC 9174</strain>
    </source>
</reference>
<dbReference type="InterPro" id="IPR039569">
    <property type="entry name" value="FAS1-like_DH_region"/>
</dbReference>
<keyword evidence="3" id="KW-1185">Reference proteome</keyword>